<accession>A0ABQ7EJ24</accession>
<evidence type="ECO:0000256" key="1">
    <source>
        <dbReference type="SAM" id="MobiDB-lite"/>
    </source>
</evidence>
<keyword evidence="3" id="KW-1185">Reference proteome</keyword>
<evidence type="ECO:0000313" key="2">
    <source>
        <dbReference type="EMBL" id="KAF3596906.1"/>
    </source>
</evidence>
<name>A0ABQ7EJ24_BRACR</name>
<proteinExistence type="predicted"/>
<gene>
    <name evidence="2" type="ORF">DY000_02027941</name>
</gene>
<dbReference type="Proteomes" id="UP000266723">
    <property type="component" value="Unassembled WGS sequence"/>
</dbReference>
<dbReference type="EMBL" id="QGKV02000299">
    <property type="protein sequence ID" value="KAF3596906.1"/>
    <property type="molecule type" value="Genomic_DNA"/>
</dbReference>
<protein>
    <submittedName>
        <fullName evidence="2">Uncharacterized protein</fullName>
    </submittedName>
</protein>
<comment type="caution">
    <text evidence="2">The sequence shown here is derived from an EMBL/GenBank/DDBJ whole genome shotgun (WGS) entry which is preliminary data.</text>
</comment>
<reference evidence="2 3" key="1">
    <citation type="journal article" date="2020" name="BMC Genomics">
        <title>Intraspecific diversification of the crop wild relative Brassica cretica Lam. using demographic model selection.</title>
        <authorList>
            <person name="Kioukis A."/>
            <person name="Michalopoulou V.A."/>
            <person name="Briers L."/>
            <person name="Pirintsos S."/>
            <person name="Studholme D.J."/>
            <person name="Pavlidis P."/>
            <person name="Sarris P.F."/>
        </authorList>
    </citation>
    <scope>NUCLEOTIDE SEQUENCE [LARGE SCALE GENOMIC DNA]</scope>
    <source>
        <strain evidence="3">cv. PFS-1207/04</strain>
    </source>
</reference>
<evidence type="ECO:0000313" key="3">
    <source>
        <dbReference type="Proteomes" id="UP000266723"/>
    </source>
</evidence>
<feature type="region of interest" description="Disordered" evidence="1">
    <location>
        <begin position="77"/>
        <end position="108"/>
    </location>
</feature>
<organism evidence="2 3">
    <name type="scientific">Brassica cretica</name>
    <name type="common">Mustard</name>
    <dbReference type="NCBI Taxonomy" id="69181"/>
    <lineage>
        <taxon>Eukaryota</taxon>
        <taxon>Viridiplantae</taxon>
        <taxon>Streptophyta</taxon>
        <taxon>Embryophyta</taxon>
        <taxon>Tracheophyta</taxon>
        <taxon>Spermatophyta</taxon>
        <taxon>Magnoliopsida</taxon>
        <taxon>eudicotyledons</taxon>
        <taxon>Gunneridae</taxon>
        <taxon>Pentapetalae</taxon>
        <taxon>rosids</taxon>
        <taxon>malvids</taxon>
        <taxon>Brassicales</taxon>
        <taxon>Brassicaceae</taxon>
        <taxon>Brassiceae</taxon>
        <taxon>Brassica</taxon>
    </lineage>
</organism>
<sequence>MIGSSGSGTGEASTAPPPPAYDSEVWRLLDLRRRFSTVNPFLKDVILALPVCFLCCRSRRGSMEALRERSSAVDGGGDIAGAFPGDTSLDSSGDGGMIRDLATRIPRC</sequence>
<feature type="region of interest" description="Disordered" evidence="1">
    <location>
        <begin position="1"/>
        <end position="20"/>
    </location>
</feature>